<keyword evidence="2" id="KW-1185">Reference proteome</keyword>
<organism evidence="3">
    <name type="scientific">Schistocephalus solidus</name>
    <name type="common">Tapeworm</name>
    <dbReference type="NCBI Taxonomy" id="70667"/>
    <lineage>
        <taxon>Eukaryota</taxon>
        <taxon>Metazoa</taxon>
        <taxon>Spiralia</taxon>
        <taxon>Lophotrochozoa</taxon>
        <taxon>Platyhelminthes</taxon>
        <taxon>Cestoda</taxon>
        <taxon>Eucestoda</taxon>
        <taxon>Diphyllobothriidea</taxon>
        <taxon>Diphyllobothriidae</taxon>
        <taxon>Schistocephalus</taxon>
    </lineage>
</organism>
<evidence type="ECO:0000313" key="1">
    <source>
        <dbReference type="EMBL" id="VDM05634.1"/>
    </source>
</evidence>
<gene>
    <name evidence="1" type="ORF">SSLN_LOCUS19248</name>
</gene>
<reference evidence="3" key="1">
    <citation type="submission" date="2016-06" db="UniProtKB">
        <authorList>
            <consortium name="WormBaseParasite"/>
        </authorList>
    </citation>
    <scope>IDENTIFICATION</scope>
</reference>
<dbReference type="EMBL" id="UYSU01046797">
    <property type="protein sequence ID" value="VDM05634.1"/>
    <property type="molecule type" value="Genomic_DNA"/>
</dbReference>
<protein>
    <submittedName>
        <fullName evidence="3">FERM domain-containing protein</fullName>
    </submittedName>
</protein>
<evidence type="ECO:0000313" key="3">
    <source>
        <dbReference type="WBParaSite" id="SSLN_0001997401-mRNA-1"/>
    </source>
</evidence>
<dbReference type="Proteomes" id="UP000275846">
    <property type="component" value="Unassembled WGS sequence"/>
</dbReference>
<sequence length="189" mass="20888">MRHCSYRGSDKFGELGISNLLIVCFVSCPDLKWPVNSVSRCAIPPTSRQQEASPRAPASVPRRVRACIPLVQSDVRAYYAAHAPLPLLPSPALMHVFYRLTHWEDATGTTYMEGKLSSSVIELALKQAIAPDGVVSGSEAPVMQQEHVISKNSPKVNQETHFFQTFCKAFHHLSALQPLNMHPLNVQGE</sequence>
<dbReference type="AlphaFoldDB" id="A0A183TS00"/>
<accession>A0A183TS00</accession>
<name>A0A183TS00_SCHSO</name>
<reference evidence="1 2" key="2">
    <citation type="submission" date="2018-11" db="EMBL/GenBank/DDBJ databases">
        <authorList>
            <consortium name="Pathogen Informatics"/>
        </authorList>
    </citation>
    <scope>NUCLEOTIDE SEQUENCE [LARGE SCALE GENOMIC DNA]</scope>
    <source>
        <strain evidence="1 2">NST_G2</strain>
    </source>
</reference>
<dbReference type="WBParaSite" id="SSLN_0001997401-mRNA-1">
    <property type="protein sequence ID" value="SSLN_0001997401-mRNA-1"/>
    <property type="gene ID" value="SSLN_0001997401"/>
</dbReference>
<evidence type="ECO:0000313" key="2">
    <source>
        <dbReference type="Proteomes" id="UP000275846"/>
    </source>
</evidence>
<proteinExistence type="predicted"/>